<dbReference type="SUPFAM" id="SSF53335">
    <property type="entry name" value="S-adenosyl-L-methionine-dependent methyltransferases"/>
    <property type="match status" value="1"/>
</dbReference>
<dbReference type="InterPro" id="IPR023149">
    <property type="entry name" value="Trans_acon_MeTrfase_C"/>
</dbReference>
<proteinExistence type="predicted"/>
<dbReference type="Proteomes" id="UP001370348">
    <property type="component" value="Chromosome"/>
</dbReference>
<keyword evidence="2" id="KW-1185">Reference proteome</keyword>
<dbReference type="GO" id="GO:0008168">
    <property type="term" value="F:methyltransferase activity"/>
    <property type="evidence" value="ECO:0007669"/>
    <property type="project" value="UniProtKB-KW"/>
</dbReference>
<dbReference type="RefSeq" id="WP_394822759.1">
    <property type="nucleotide sequence ID" value="NZ_CP089984.1"/>
</dbReference>
<dbReference type="GO" id="GO:0032259">
    <property type="term" value="P:methylation"/>
    <property type="evidence" value="ECO:0007669"/>
    <property type="project" value="UniProtKB-KW"/>
</dbReference>
<dbReference type="InterPro" id="IPR029063">
    <property type="entry name" value="SAM-dependent_MTases_sf"/>
</dbReference>
<organism evidence="1 2">
    <name type="scientific">Pendulispora albinea</name>
    <dbReference type="NCBI Taxonomy" id="2741071"/>
    <lineage>
        <taxon>Bacteria</taxon>
        <taxon>Pseudomonadati</taxon>
        <taxon>Myxococcota</taxon>
        <taxon>Myxococcia</taxon>
        <taxon>Myxococcales</taxon>
        <taxon>Sorangiineae</taxon>
        <taxon>Pendulisporaceae</taxon>
        <taxon>Pendulispora</taxon>
    </lineage>
</organism>
<evidence type="ECO:0000313" key="2">
    <source>
        <dbReference type="Proteomes" id="UP001370348"/>
    </source>
</evidence>
<dbReference type="Pfam" id="PF13489">
    <property type="entry name" value="Methyltransf_23"/>
    <property type="match status" value="1"/>
</dbReference>
<keyword evidence="1" id="KW-0808">Transferase</keyword>
<reference evidence="1 2" key="1">
    <citation type="submission" date="2021-12" db="EMBL/GenBank/DDBJ databases">
        <title>Discovery of the Pendulisporaceae a myxobacterial family with distinct sporulation behavior and unique specialized metabolism.</title>
        <authorList>
            <person name="Garcia R."/>
            <person name="Popoff A."/>
            <person name="Bader C.D."/>
            <person name="Loehr J."/>
            <person name="Walesch S."/>
            <person name="Walt C."/>
            <person name="Boldt J."/>
            <person name="Bunk B."/>
            <person name="Haeckl F.J.F.P.J."/>
            <person name="Gunesch A.P."/>
            <person name="Birkelbach J."/>
            <person name="Nuebel U."/>
            <person name="Pietschmann T."/>
            <person name="Bach T."/>
            <person name="Mueller R."/>
        </authorList>
    </citation>
    <scope>NUCLEOTIDE SEQUENCE [LARGE SCALE GENOMIC DNA]</scope>
    <source>
        <strain evidence="1 2">MSr11954</strain>
    </source>
</reference>
<accession>A0ABZ2LVH8</accession>
<evidence type="ECO:0000313" key="1">
    <source>
        <dbReference type="EMBL" id="WXB13140.1"/>
    </source>
</evidence>
<dbReference type="PANTHER" id="PTHR43861">
    <property type="entry name" value="TRANS-ACONITATE 2-METHYLTRANSFERASE-RELATED"/>
    <property type="match status" value="1"/>
</dbReference>
<keyword evidence="1" id="KW-0489">Methyltransferase</keyword>
<dbReference type="PANTHER" id="PTHR43861:SF1">
    <property type="entry name" value="TRANS-ACONITATE 2-METHYLTRANSFERASE"/>
    <property type="match status" value="1"/>
</dbReference>
<dbReference type="EMBL" id="CP089984">
    <property type="protein sequence ID" value="WXB13140.1"/>
    <property type="molecule type" value="Genomic_DNA"/>
</dbReference>
<name>A0ABZ2LVH8_9BACT</name>
<gene>
    <name evidence="1" type="ORF">LZC94_35500</name>
</gene>
<dbReference type="Gene3D" id="3.40.50.150">
    <property type="entry name" value="Vaccinia Virus protein VP39"/>
    <property type="match status" value="1"/>
</dbReference>
<sequence>MWNPQQYERFKAERELPFFDLMSLLRREPSPARVVDLGCGTGELTRVLHRQLGARETLGIDSSAEMLARAPGDPGLRFEQHDIRAFAPAPEGGTFDLVWSNAALQWIDDHPSLFARLTQYVAPGGQLAVQMPANFDYPTHVLAGEVASEAPFRETSLGDYRRKYPLLTPEGYAELLHELGYTKQHVRLQVYAHLLPSRDDVVEWVKGSLLTDYRARLSPELYAQFLERYRARLLPALADTKPFFYPFKRLLIWGAR</sequence>
<dbReference type="Gene3D" id="1.10.150.290">
    <property type="entry name" value="S-adenosyl-L-methionine-dependent methyltransferases"/>
    <property type="match status" value="1"/>
</dbReference>
<protein>
    <submittedName>
        <fullName evidence="1">Methyltransferase domain-containing protein</fullName>
    </submittedName>
</protein>
<dbReference type="CDD" id="cd02440">
    <property type="entry name" value="AdoMet_MTases"/>
    <property type="match status" value="1"/>
</dbReference>